<evidence type="ECO:0000313" key="3">
    <source>
        <dbReference type="EMBL" id="ABC21009.1"/>
    </source>
</evidence>
<name>Q2RXY6_RHORT</name>
<reference evidence="3 4" key="1">
    <citation type="journal article" date="2011" name="Stand. Genomic Sci.">
        <title>Complete genome sequence of Rhodospirillum rubrum type strain (S1).</title>
        <authorList>
            <person name="Munk A.C."/>
            <person name="Copeland A."/>
            <person name="Lucas S."/>
            <person name="Lapidus A."/>
            <person name="Del Rio T.G."/>
            <person name="Barry K."/>
            <person name="Detter J.C."/>
            <person name="Hammon N."/>
            <person name="Israni S."/>
            <person name="Pitluck S."/>
            <person name="Brettin T."/>
            <person name="Bruce D."/>
            <person name="Han C."/>
            <person name="Tapia R."/>
            <person name="Gilna P."/>
            <person name="Schmutz J."/>
            <person name="Larimer F."/>
            <person name="Land M."/>
            <person name="Kyrpides N.C."/>
            <person name="Mavromatis K."/>
            <person name="Richardson P."/>
            <person name="Rohde M."/>
            <person name="Goker M."/>
            <person name="Klenk H.P."/>
            <person name="Zhang Y."/>
            <person name="Roberts G.P."/>
            <person name="Reslewic S."/>
            <person name="Schwartz D.C."/>
        </authorList>
    </citation>
    <scope>NUCLEOTIDE SEQUENCE [LARGE SCALE GENOMIC DNA]</scope>
    <source>
        <strain evidence="4">ATCC 11170 / ATH 1.1.1 / DSM 467 / LMG 4362 / NCIMB 8255 / S1</strain>
    </source>
</reference>
<organism evidence="3 4">
    <name type="scientific">Rhodospirillum rubrum (strain ATCC 11170 / ATH 1.1.1 / DSM 467 / LMG 4362 / NCIMB 8255 / S1)</name>
    <dbReference type="NCBI Taxonomy" id="269796"/>
    <lineage>
        <taxon>Bacteria</taxon>
        <taxon>Pseudomonadati</taxon>
        <taxon>Pseudomonadota</taxon>
        <taxon>Alphaproteobacteria</taxon>
        <taxon>Rhodospirillales</taxon>
        <taxon>Rhodospirillaceae</taxon>
        <taxon>Rhodospirillum</taxon>
    </lineage>
</organism>
<proteinExistence type="inferred from homology"/>
<dbReference type="PATRIC" id="fig|269796.9.peg.256"/>
<dbReference type="Gene3D" id="3.30.300.90">
    <property type="entry name" value="BolA-like"/>
    <property type="match status" value="1"/>
</dbReference>
<dbReference type="Pfam" id="PF01722">
    <property type="entry name" value="BolA"/>
    <property type="match status" value="1"/>
</dbReference>
<sequence>MTLAAPSSATPIRDRLESKLRAGLAPETLIIRDDSRKHAGHGDRLAALAPADQGGHAPIDGAGETHFSLDIVSARFSGMSRLERQRLVNALVAEELRERVHALSLRCRSPEEQA</sequence>
<dbReference type="KEGG" id="rru:Rru_A0204"/>
<dbReference type="eggNOG" id="COG0271">
    <property type="taxonomic scope" value="Bacteria"/>
</dbReference>
<feature type="compositionally biased region" description="Basic and acidic residues" evidence="2">
    <location>
        <begin position="33"/>
        <end position="44"/>
    </location>
</feature>
<dbReference type="EMBL" id="CP000230">
    <property type="protein sequence ID" value="ABC21009.1"/>
    <property type="molecule type" value="Genomic_DNA"/>
</dbReference>
<dbReference type="EnsemblBacteria" id="ABC21009">
    <property type="protein sequence ID" value="ABC21009"/>
    <property type="gene ID" value="Rru_A0204"/>
</dbReference>
<dbReference type="Proteomes" id="UP000001929">
    <property type="component" value="Chromosome"/>
</dbReference>
<dbReference type="PhylomeDB" id="Q2RXY6"/>
<dbReference type="SUPFAM" id="SSF82657">
    <property type="entry name" value="BolA-like"/>
    <property type="match status" value="1"/>
</dbReference>
<dbReference type="PANTHER" id="PTHR46230:SF7">
    <property type="entry name" value="BOLA-LIKE PROTEIN 1"/>
    <property type="match status" value="1"/>
</dbReference>
<gene>
    <name evidence="3" type="ordered locus">Rru_A0204</name>
</gene>
<dbReference type="PANTHER" id="PTHR46230">
    <property type="match status" value="1"/>
</dbReference>
<dbReference type="PIRSF" id="PIRSF003113">
    <property type="entry name" value="BolA"/>
    <property type="match status" value="1"/>
</dbReference>
<comment type="similarity">
    <text evidence="1">Belongs to the BolA/IbaG family.</text>
</comment>
<dbReference type="HOGENOM" id="CLU_109462_2_1_5"/>
<dbReference type="RefSeq" id="WP_011387957.1">
    <property type="nucleotide sequence ID" value="NC_007643.1"/>
</dbReference>
<evidence type="ECO:0000256" key="2">
    <source>
        <dbReference type="SAM" id="MobiDB-lite"/>
    </source>
</evidence>
<dbReference type="STRING" id="269796.Rru_A0204"/>
<accession>Q2RXY6</accession>
<dbReference type="InterPro" id="IPR036065">
    <property type="entry name" value="BolA-like_sf"/>
</dbReference>
<protein>
    <submittedName>
        <fullName evidence="3">Transcriptional regulator BolA</fullName>
    </submittedName>
</protein>
<dbReference type="AlphaFoldDB" id="Q2RXY6"/>
<feature type="region of interest" description="Disordered" evidence="2">
    <location>
        <begin position="33"/>
        <end position="62"/>
    </location>
</feature>
<dbReference type="GO" id="GO:0016226">
    <property type="term" value="P:iron-sulfur cluster assembly"/>
    <property type="evidence" value="ECO:0007669"/>
    <property type="project" value="TreeGrafter"/>
</dbReference>
<keyword evidence="4" id="KW-1185">Reference proteome</keyword>
<dbReference type="InterPro" id="IPR002634">
    <property type="entry name" value="BolA"/>
</dbReference>
<evidence type="ECO:0000256" key="1">
    <source>
        <dbReference type="RuleBase" id="RU003860"/>
    </source>
</evidence>
<evidence type="ECO:0000313" key="4">
    <source>
        <dbReference type="Proteomes" id="UP000001929"/>
    </source>
</evidence>